<protein>
    <submittedName>
        <fullName evidence="2">Alpha/beta fold hydrolase</fullName>
    </submittedName>
</protein>
<dbReference type="EMBL" id="VTWH01000003">
    <property type="protein sequence ID" value="KAA0969561.1"/>
    <property type="molecule type" value="Genomic_DNA"/>
</dbReference>
<dbReference type="OrthoDB" id="9793083at2"/>
<dbReference type="RefSeq" id="WP_149300845.1">
    <property type="nucleotide sequence ID" value="NZ_VTWH01000003.1"/>
</dbReference>
<dbReference type="SUPFAM" id="SSF53474">
    <property type="entry name" value="alpha/beta-Hydrolases"/>
    <property type="match status" value="1"/>
</dbReference>
<organism evidence="2 3">
    <name type="scientific">Aureimonas fodinaquatilis</name>
    <dbReference type="NCBI Taxonomy" id="2565783"/>
    <lineage>
        <taxon>Bacteria</taxon>
        <taxon>Pseudomonadati</taxon>
        <taxon>Pseudomonadota</taxon>
        <taxon>Alphaproteobacteria</taxon>
        <taxon>Hyphomicrobiales</taxon>
        <taxon>Aurantimonadaceae</taxon>
        <taxon>Aureimonas</taxon>
    </lineage>
</organism>
<sequence length="272" mass="29145">MTAIPVNVGDTHLATYLDGEEGRPWLILSNSLAADSRMWDDQIATLTRTHRVIRYDTRGHGHSPATPGPYSFDLLVSDMVAILDHYGAARADVLSLSLGGMTALGLALAHPDRVGSMIVCDARADAPQPFVDSWDQRIAAIEKGGMQSIVSGTLERWFTPQGHKNRPQAVSLAEDMILQTDTVGYAGCAKALKGLDYLRHLGGLRAPVLYLVGAEDTGAPRQAMAQMADVTPNGRLIVLPDLAHVPNMEDPQAFNAAIQGWLTDAAKVAGQS</sequence>
<dbReference type="InterPro" id="IPR000073">
    <property type="entry name" value="AB_hydrolase_1"/>
</dbReference>
<dbReference type="Pfam" id="PF00561">
    <property type="entry name" value="Abhydrolase_1"/>
    <property type="match status" value="1"/>
</dbReference>
<keyword evidence="2" id="KW-0378">Hydrolase</keyword>
<dbReference type="PANTHER" id="PTHR43798:SF33">
    <property type="entry name" value="HYDROLASE, PUTATIVE (AFU_ORTHOLOGUE AFUA_2G14860)-RELATED"/>
    <property type="match status" value="1"/>
</dbReference>
<dbReference type="GO" id="GO:0016020">
    <property type="term" value="C:membrane"/>
    <property type="evidence" value="ECO:0007669"/>
    <property type="project" value="TreeGrafter"/>
</dbReference>
<keyword evidence="3" id="KW-1185">Reference proteome</keyword>
<gene>
    <name evidence="2" type="ORF">FPY71_13605</name>
</gene>
<dbReference type="GO" id="GO:0016787">
    <property type="term" value="F:hydrolase activity"/>
    <property type="evidence" value="ECO:0007669"/>
    <property type="project" value="UniProtKB-KW"/>
</dbReference>
<dbReference type="InterPro" id="IPR029058">
    <property type="entry name" value="AB_hydrolase_fold"/>
</dbReference>
<reference evidence="2 3" key="1">
    <citation type="submission" date="2019-08" db="EMBL/GenBank/DDBJ databases">
        <title>Aureimonas fodiniaquatilis sp. nov., isolated from a coal mine wastewater.</title>
        <authorList>
            <person name="Kim W."/>
        </authorList>
    </citation>
    <scope>NUCLEOTIDE SEQUENCE [LARGE SCALE GENOMIC DNA]</scope>
    <source>
        <strain evidence="2 3">CAU 1482</strain>
    </source>
</reference>
<evidence type="ECO:0000259" key="1">
    <source>
        <dbReference type="Pfam" id="PF00561"/>
    </source>
</evidence>
<dbReference type="Gene3D" id="3.40.50.1820">
    <property type="entry name" value="alpha/beta hydrolase"/>
    <property type="match status" value="1"/>
</dbReference>
<comment type="caution">
    <text evidence="2">The sequence shown here is derived from an EMBL/GenBank/DDBJ whole genome shotgun (WGS) entry which is preliminary data.</text>
</comment>
<dbReference type="PRINTS" id="PR00111">
    <property type="entry name" value="ABHYDROLASE"/>
</dbReference>
<name>A0A5B0DUU5_9HYPH</name>
<dbReference type="AlphaFoldDB" id="A0A5B0DUU5"/>
<evidence type="ECO:0000313" key="3">
    <source>
        <dbReference type="Proteomes" id="UP000324738"/>
    </source>
</evidence>
<proteinExistence type="predicted"/>
<dbReference type="PANTHER" id="PTHR43798">
    <property type="entry name" value="MONOACYLGLYCEROL LIPASE"/>
    <property type="match status" value="1"/>
</dbReference>
<accession>A0A5B0DUU5</accession>
<dbReference type="Proteomes" id="UP000324738">
    <property type="component" value="Unassembled WGS sequence"/>
</dbReference>
<evidence type="ECO:0000313" key="2">
    <source>
        <dbReference type="EMBL" id="KAA0969561.1"/>
    </source>
</evidence>
<dbReference type="InterPro" id="IPR050266">
    <property type="entry name" value="AB_hydrolase_sf"/>
</dbReference>
<feature type="domain" description="AB hydrolase-1" evidence="1">
    <location>
        <begin position="24"/>
        <end position="251"/>
    </location>
</feature>